<comment type="similarity">
    <text evidence="1">Belongs to the peptidase S33 family.</text>
</comment>
<dbReference type="PANTHER" id="PTHR43798">
    <property type="entry name" value="MONOACYLGLYCEROL LIPASE"/>
    <property type="match status" value="1"/>
</dbReference>
<dbReference type="GO" id="GO:0008233">
    <property type="term" value="F:peptidase activity"/>
    <property type="evidence" value="ECO:0007669"/>
    <property type="project" value="InterPro"/>
</dbReference>
<gene>
    <name evidence="4" type="ORF">CAK95_25045</name>
</gene>
<keyword evidence="5" id="KW-1185">Reference proteome</keyword>
<organism evidence="4 5">
    <name type="scientific">Pseudorhodoplanes sinuspersici</name>
    <dbReference type="NCBI Taxonomy" id="1235591"/>
    <lineage>
        <taxon>Bacteria</taxon>
        <taxon>Pseudomonadati</taxon>
        <taxon>Pseudomonadota</taxon>
        <taxon>Alphaproteobacteria</taxon>
        <taxon>Hyphomicrobiales</taxon>
        <taxon>Pseudorhodoplanes</taxon>
    </lineage>
</organism>
<dbReference type="PANTHER" id="PTHR43798:SF33">
    <property type="entry name" value="HYDROLASE, PUTATIVE (AFU_ORTHOLOGUE AFUA_2G14860)-RELATED"/>
    <property type="match status" value="1"/>
</dbReference>
<dbReference type="InterPro" id="IPR050266">
    <property type="entry name" value="AB_hydrolase_sf"/>
</dbReference>
<dbReference type="InterPro" id="IPR002410">
    <property type="entry name" value="Peptidase_S33"/>
</dbReference>
<accession>A0A1W6ZXY1</accession>
<dbReference type="InterPro" id="IPR029058">
    <property type="entry name" value="AB_hydrolase_fold"/>
</dbReference>
<proteinExistence type="inferred from homology"/>
<dbReference type="InterPro" id="IPR000073">
    <property type="entry name" value="AB_hydrolase_1"/>
</dbReference>
<evidence type="ECO:0000259" key="3">
    <source>
        <dbReference type="Pfam" id="PF12697"/>
    </source>
</evidence>
<dbReference type="EMBL" id="CP021112">
    <property type="protein sequence ID" value="ARQ02001.1"/>
    <property type="molecule type" value="Genomic_DNA"/>
</dbReference>
<dbReference type="STRING" id="1235591.CAK95_25045"/>
<evidence type="ECO:0000313" key="5">
    <source>
        <dbReference type="Proteomes" id="UP000194137"/>
    </source>
</evidence>
<evidence type="ECO:0000313" key="4">
    <source>
        <dbReference type="EMBL" id="ARQ02001.1"/>
    </source>
</evidence>
<name>A0A1W6ZXY1_9HYPH</name>
<protein>
    <recommendedName>
        <fullName evidence="3">AB hydrolase-1 domain-containing protein</fullName>
    </recommendedName>
</protein>
<reference evidence="4 5" key="1">
    <citation type="submission" date="2017-05" db="EMBL/GenBank/DDBJ databases">
        <title>Full genome sequence of Pseudorhodoplanes sinuspersici.</title>
        <authorList>
            <person name="Dastgheib S.M.M."/>
            <person name="Shavandi M."/>
            <person name="Tirandaz H."/>
        </authorList>
    </citation>
    <scope>NUCLEOTIDE SEQUENCE [LARGE SCALE GENOMIC DNA]</scope>
    <source>
        <strain evidence="4 5">RIPI110</strain>
    </source>
</reference>
<feature type="domain" description="AB hydrolase-1" evidence="3">
    <location>
        <begin position="26"/>
        <end position="232"/>
    </location>
</feature>
<keyword evidence="2" id="KW-0378">Hydrolase</keyword>
<dbReference type="Pfam" id="PF12697">
    <property type="entry name" value="Abhydrolase_6"/>
    <property type="match status" value="1"/>
</dbReference>
<dbReference type="GO" id="GO:0016020">
    <property type="term" value="C:membrane"/>
    <property type="evidence" value="ECO:0007669"/>
    <property type="project" value="TreeGrafter"/>
</dbReference>
<dbReference type="Gene3D" id="3.40.50.1820">
    <property type="entry name" value="alpha/beta hydrolase"/>
    <property type="match status" value="1"/>
</dbReference>
<evidence type="ECO:0000256" key="2">
    <source>
        <dbReference type="ARBA" id="ARBA00022801"/>
    </source>
</evidence>
<dbReference type="GO" id="GO:0006508">
    <property type="term" value="P:proteolysis"/>
    <property type="evidence" value="ECO:0007669"/>
    <property type="project" value="InterPro"/>
</dbReference>
<dbReference type="PRINTS" id="PR00793">
    <property type="entry name" value="PROAMNOPTASE"/>
</dbReference>
<dbReference type="Proteomes" id="UP000194137">
    <property type="component" value="Chromosome"/>
</dbReference>
<evidence type="ECO:0000256" key="1">
    <source>
        <dbReference type="ARBA" id="ARBA00010088"/>
    </source>
</evidence>
<dbReference type="AlphaFoldDB" id="A0A1W6ZXY1"/>
<sequence>MEEKTKLELVGDLRVRSYGAGGPLTVVLHGGPAATGNATPIAQELADTFRVLEPFQRGSGGDPLSVSTHIADLHDIIVARAGGERPALVGESWGAMLALAYAAAHPETIGPIALIGCGTFDVVARAKLAATLEARLARGESLYDFAPLETITQSIDDSLDKAAHLQTWEDMIRLQHEGVYPAAFAVITSPVLMLHGSYDPHPGKMIRDSLMPHLSELEYREFDKCGHSPWIERFARDNFFVTLRTWLSKFGQTE</sequence>
<dbReference type="KEGG" id="psin:CAK95_25045"/>
<dbReference type="SUPFAM" id="SSF53474">
    <property type="entry name" value="alpha/beta-Hydrolases"/>
    <property type="match status" value="1"/>
</dbReference>